<dbReference type="PROSITE" id="PS51257">
    <property type="entry name" value="PROKAR_LIPOPROTEIN"/>
    <property type="match status" value="1"/>
</dbReference>
<dbReference type="Gene3D" id="2.40.128.270">
    <property type="match status" value="1"/>
</dbReference>
<organism evidence="2 3">
    <name type="scientific">Psychroflexus salinarum</name>
    <dbReference type="NCBI Taxonomy" id="546024"/>
    <lineage>
        <taxon>Bacteria</taxon>
        <taxon>Pseudomonadati</taxon>
        <taxon>Bacteroidota</taxon>
        <taxon>Flavobacteriia</taxon>
        <taxon>Flavobacteriales</taxon>
        <taxon>Flavobacteriaceae</taxon>
        <taxon>Psychroflexus</taxon>
    </lineage>
</organism>
<dbReference type="Proteomes" id="UP001597049">
    <property type="component" value="Unassembled WGS sequence"/>
</dbReference>
<dbReference type="EMBL" id="JBHTIV010000003">
    <property type="protein sequence ID" value="MFD0931254.1"/>
    <property type="molecule type" value="Genomic_DNA"/>
</dbReference>
<dbReference type="InterPro" id="IPR005184">
    <property type="entry name" value="DUF306_Meta_HslJ"/>
</dbReference>
<accession>A0ABW3GKV7</accession>
<dbReference type="Pfam" id="PF04170">
    <property type="entry name" value="NlpE"/>
    <property type="match status" value="1"/>
</dbReference>
<evidence type="ECO:0000313" key="3">
    <source>
        <dbReference type="Proteomes" id="UP001597049"/>
    </source>
</evidence>
<reference evidence="3" key="1">
    <citation type="journal article" date="2019" name="Int. J. Syst. Evol. Microbiol.">
        <title>The Global Catalogue of Microorganisms (GCM) 10K type strain sequencing project: providing services to taxonomists for standard genome sequencing and annotation.</title>
        <authorList>
            <consortium name="The Broad Institute Genomics Platform"/>
            <consortium name="The Broad Institute Genome Sequencing Center for Infectious Disease"/>
            <person name="Wu L."/>
            <person name="Ma J."/>
        </authorList>
    </citation>
    <scope>NUCLEOTIDE SEQUENCE [LARGE SCALE GENOMIC DNA]</scope>
    <source>
        <strain evidence="3">CCUG 56752</strain>
    </source>
</reference>
<dbReference type="InterPro" id="IPR038670">
    <property type="entry name" value="HslJ-like_sf"/>
</dbReference>
<dbReference type="RefSeq" id="WP_379656593.1">
    <property type="nucleotide sequence ID" value="NZ_JBHTIV010000003.1"/>
</dbReference>
<dbReference type="InterPro" id="IPR007298">
    <property type="entry name" value="Cu-R_lipoprotein_NlpE"/>
</dbReference>
<dbReference type="PANTHER" id="PTHR35535:SF1">
    <property type="entry name" value="HEAT SHOCK PROTEIN HSLJ"/>
    <property type="match status" value="1"/>
</dbReference>
<dbReference type="PANTHER" id="PTHR35535">
    <property type="entry name" value="HEAT SHOCK PROTEIN HSLJ"/>
    <property type="match status" value="1"/>
</dbReference>
<dbReference type="Pfam" id="PF03724">
    <property type="entry name" value="META"/>
    <property type="match status" value="1"/>
</dbReference>
<evidence type="ECO:0000259" key="1">
    <source>
        <dbReference type="Pfam" id="PF03724"/>
    </source>
</evidence>
<evidence type="ECO:0000313" key="2">
    <source>
        <dbReference type="EMBL" id="MFD0931254.1"/>
    </source>
</evidence>
<proteinExistence type="predicted"/>
<sequence>MRSFFSLILIILMVLTSCKDKPGQQENKEDKALPTADTSRNALDWNGVYKGVLPCADCEGIETQITLHKDLTYVKEQIYLGETDETFTTSGKFSWNDAGTIIRLDHSKPNAYQVGENILFALDSNDKKITGDLSDLYELTKSPVQNQLFENFWKLTELNGKTIASFEDSQTEAHLIFKIKDNLMVGYGGCNSIRGHYELEGSSNKITLMPNLITLKACEDMTIEDNLLEAFKKVNYYEIENDTLRLLDESKISLLKLLKKQHQN</sequence>
<keyword evidence="3" id="KW-1185">Reference proteome</keyword>
<dbReference type="Gene3D" id="2.40.128.640">
    <property type="match status" value="1"/>
</dbReference>
<gene>
    <name evidence="2" type="ORF">ACFQ0R_01445</name>
</gene>
<feature type="domain" description="DUF306" evidence="1">
    <location>
        <begin position="147"/>
        <end position="255"/>
    </location>
</feature>
<comment type="caution">
    <text evidence="2">The sequence shown here is derived from an EMBL/GenBank/DDBJ whole genome shotgun (WGS) entry which is preliminary data.</text>
</comment>
<name>A0ABW3GKV7_9FLAO</name>
<dbReference type="InterPro" id="IPR053147">
    <property type="entry name" value="Hsp_HslJ-like"/>
</dbReference>
<protein>
    <submittedName>
        <fullName evidence="2">Copper resistance protein NlpE N-terminal domain-containing protein</fullName>
    </submittedName>
</protein>